<keyword evidence="5 8" id="KW-0812">Transmembrane</keyword>
<proteinExistence type="inferred from homology"/>
<feature type="transmembrane region" description="Helical" evidence="8">
    <location>
        <begin position="216"/>
        <end position="231"/>
    </location>
</feature>
<dbReference type="GO" id="GO:1903785">
    <property type="term" value="P:L-valine transmembrane transport"/>
    <property type="evidence" value="ECO:0007669"/>
    <property type="project" value="TreeGrafter"/>
</dbReference>
<reference evidence="9 10" key="1">
    <citation type="submission" date="2015-05" db="EMBL/GenBank/DDBJ databases">
        <title>Complete genome of Marinobacter psychrophilus strain 20041T isolated from sea-ice of the Canadian Basin.</title>
        <authorList>
            <person name="Song L."/>
            <person name="Ren L."/>
            <person name="Yu Y."/>
            <person name="Wang X."/>
        </authorList>
    </citation>
    <scope>NUCLEOTIDE SEQUENCE [LARGE SCALE GENOMIC DNA]</scope>
    <source>
        <strain evidence="9 10">20041</strain>
    </source>
</reference>
<dbReference type="GO" id="GO:0005886">
    <property type="term" value="C:plasma membrane"/>
    <property type="evidence" value="ECO:0007669"/>
    <property type="project" value="UniProtKB-SubCell"/>
</dbReference>
<dbReference type="Pfam" id="PF03591">
    <property type="entry name" value="AzlC"/>
    <property type="match status" value="1"/>
</dbReference>
<evidence type="ECO:0000256" key="3">
    <source>
        <dbReference type="ARBA" id="ARBA00022448"/>
    </source>
</evidence>
<keyword evidence="10" id="KW-1185">Reference proteome</keyword>
<feature type="transmembrane region" description="Helical" evidence="8">
    <location>
        <begin position="69"/>
        <end position="86"/>
    </location>
</feature>
<feature type="transmembrane region" description="Helical" evidence="8">
    <location>
        <begin position="137"/>
        <end position="157"/>
    </location>
</feature>
<protein>
    <submittedName>
        <fullName evidence="9">Branched-chain amino acid ABC transporter permease</fullName>
    </submittedName>
</protein>
<dbReference type="PANTHER" id="PTHR34979:SF1">
    <property type="entry name" value="INNER MEMBRANE PROTEIN YGAZ"/>
    <property type="match status" value="1"/>
</dbReference>
<dbReference type="AlphaFoldDB" id="A0A0H4I6S5"/>
<accession>A0A0H4I6S5</accession>
<evidence type="ECO:0000256" key="7">
    <source>
        <dbReference type="ARBA" id="ARBA00023136"/>
    </source>
</evidence>
<dbReference type="Proteomes" id="UP000036406">
    <property type="component" value="Chromosome"/>
</dbReference>
<keyword evidence="4" id="KW-1003">Cell membrane</keyword>
<dbReference type="EMBL" id="CP011494">
    <property type="protein sequence ID" value="AKO53445.1"/>
    <property type="molecule type" value="Genomic_DNA"/>
</dbReference>
<name>A0A0H4I6S5_9GAMM</name>
<dbReference type="InterPro" id="IPR011606">
    <property type="entry name" value="Brnchd-chn_aa_trnsp_permease"/>
</dbReference>
<dbReference type="PATRIC" id="fig|330734.3.peg.3009"/>
<evidence type="ECO:0000256" key="4">
    <source>
        <dbReference type="ARBA" id="ARBA00022475"/>
    </source>
</evidence>
<evidence type="ECO:0000313" key="9">
    <source>
        <dbReference type="EMBL" id="AKO53445.1"/>
    </source>
</evidence>
<sequence length="245" mass="26422">MKSTLYPYRFQPTRIRSELMRMLPISLFVVAFGAAFGLAAVQKGLAPLDTILMSTLVFAGASQFATLDMWGAEVSVIPVMVVVFAINSRHLLMGASLYPMLKDVAPAKRYSLLLVLTDANWAIAAQDYQRGNRNLEVILGGGLVLWLAWILGTWLGVYFGGLLQNPKNLGLDMVLGCFLLSMALGGKKSPRILVAWALAALASLAAWKWLPANTHVVAGALAGGVVGFFWLEKKPGKETAGETPT</sequence>
<dbReference type="STRING" id="330734.ABA45_14315"/>
<dbReference type="PANTHER" id="PTHR34979">
    <property type="entry name" value="INNER MEMBRANE PROTEIN YGAZ"/>
    <property type="match status" value="1"/>
</dbReference>
<keyword evidence="3" id="KW-0813">Transport</keyword>
<dbReference type="KEGG" id="mpq:ABA45_14315"/>
<comment type="similarity">
    <text evidence="2">Belongs to the AzlC family.</text>
</comment>
<evidence type="ECO:0000256" key="8">
    <source>
        <dbReference type="SAM" id="Phobius"/>
    </source>
</evidence>
<comment type="subcellular location">
    <subcellularLocation>
        <location evidence="1">Cell membrane</location>
        <topology evidence="1">Multi-pass membrane protein</topology>
    </subcellularLocation>
</comment>
<gene>
    <name evidence="9" type="ORF">ABA45_14315</name>
</gene>
<evidence type="ECO:0000313" key="10">
    <source>
        <dbReference type="Proteomes" id="UP000036406"/>
    </source>
</evidence>
<keyword evidence="6 8" id="KW-1133">Transmembrane helix</keyword>
<evidence type="ECO:0000256" key="2">
    <source>
        <dbReference type="ARBA" id="ARBA00010735"/>
    </source>
</evidence>
<keyword evidence="7 8" id="KW-0472">Membrane</keyword>
<evidence type="ECO:0000256" key="6">
    <source>
        <dbReference type="ARBA" id="ARBA00022989"/>
    </source>
</evidence>
<evidence type="ECO:0000256" key="1">
    <source>
        <dbReference type="ARBA" id="ARBA00004651"/>
    </source>
</evidence>
<evidence type="ECO:0000256" key="5">
    <source>
        <dbReference type="ARBA" id="ARBA00022692"/>
    </source>
</evidence>
<organism evidence="9 10">
    <name type="scientific">Marinobacter psychrophilus</name>
    <dbReference type="NCBI Taxonomy" id="330734"/>
    <lineage>
        <taxon>Bacteria</taxon>
        <taxon>Pseudomonadati</taxon>
        <taxon>Pseudomonadota</taxon>
        <taxon>Gammaproteobacteria</taxon>
        <taxon>Pseudomonadales</taxon>
        <taxon>Marinobacteraceae</taxon>
        <taxon>Marinobacter</taxon>
    </lineage>
</organism>
<feature type="transmembrane region" description="Helical" evidence="8">
    <location>
        <begin position="192"/>
        <end position="210"/>
    </location>
</feature>
<feature type="transmembrane region" description="Helical" evidence="8">
    <location>
        <begin position="169"/>
        <end position="185"/>
    </location>
</feature>